<dbReference type="GO" id="GO:0005737">
    <property type="term" value="C:cytoplasm"/>
    <property type="evidence" value="ECO:0007669"/>
    <property type="project" value="UniProtKB-SubCell"/>
</dbReference>
<gene>
    <name evidence="3" type="primary">frr</name>
    <name evidence="6" type="ORF">A3B19_03960</name>
</gene>
<dbReference type="NCBIfam" id="TIGR00496">
    <property type="entry name" value="frr"/>
    <property type="match status" value="1"/>
</dbReference>
<feature type="coiled-coil region" evidence="4">
    <location>
        <begin position="155"/>
        <end position="182"/>
    </location>
</feature>
<dbReference type="Proteomes" id="UP000177346">
    <property type="component" value="Unassembled WGS sequence"/>
</dbReference>
<comment type="subcellular location">
    <subcellularLocation>
        <location evidence="3">Cytoplasm</location>
    </subcellularLocation>
</comment>
<keyword evidence="4" id="KW-0175">Coiled coil</keyword>
<evidence type="ECO:0000256" key="1">
    <source>
        <dbReference type="ARBA" id="ARBA00005912"/>
    </source>
</evidence>
<dbReference type="InterPro" id="IPR036191">
    <property type="entry name" value="RRF_sf"/>
</dbReference>
<comment type="similarity">
    <text evidence="1 3">Belongs to the RRF family.</text>
</comment>
<keyword evidence="3" id="KW-0963">Cytoplasm</keyword>
<dbReference type="AlphaFoldDB" id="A0A1F5XHC9"/>
<reference evidence="6 7" key="1">
    <citation type="journal article" date="2016" name="Nat. Commun.">
        <title>Thousands of microbial genomes shed light on interconnected biogeochemical processes in an aquifer system.</title>
        <authorList>
            <person name="Anantharaman K."/>
            <person name="Brown C.T."/>
            <person name="Hug L.A."/>
            <person name="Sharon I."/>
            <person name="Castelle C.J."/>
            <person name="Probst A.J."/>
            <person name="Thomas B.C."/>
            <person name="Singh A."/>
            <person name="Wilkins M.J."/>
            <person name="Karaoz U."/>
            <person name="Brodie E.L."/>
            <person name="Williams K.H."/>
            <person name="Hubbard S.S."/>
            <person name="Banfield J.F."/>
        </authorList>
    </citation>
    <scope>NUCLEOTIDE SEQUENCE [LARGE SCALE GENOMIC DNA]</scope>
</reference>
<dbReference type="GO" id="GO:0006415">
    <property type="term" value="P:translational termination"/>
    <property type="evidence" value="ECO:0007669"/>
    <property type="project" value="UniProtKB-UniRule"/>
</dbReference>
<dbReference type="Gene3D" id="3.30.1360.40">
    <property type="match status" value="1"/>
</dbReference>
<feature type="domain" description="Ribosome recycling factor" evidence="5">
    <location>
        <begin position="18"/>
        <end position="181"/>
    </location>
</feature>
<sequence>MINFQEEEKEFKKILADFEEALKKIRIGRASAAILEGIIADSYGAPTPLAHLAALSSPDPKSVIIKPWDKNLLPAIEAALGKADLGLSIISEGDQVRAVFPALTEERRKEFVKHLSKKAEETRIEVRKRRDDIWKTIQEEERAKLISETQKYLQKEKMEKMVEDINKKIKELSVKKEKEIMEI</sequence>
<protein>
    <recommendedName>
        <fullName evidence="3">Ribosome-recycling factor</fullName>
        <shortName evidence="3">RRF</shortName>
    </recommendedName>
    <alternativeName>
        <fullName evidence="3">Ribosome-releasing factor</fullName>
    </alternativeName>
</protein>
<evidence type="ECO:0000256" key="4">
    <source>
        <dbReference type="SAM" id="Coils"/>
    </source>
</evidence>
<dbReference type="FunFam" id="3.30.1360.40:FF:000001">
    <property type="entry name" value="Ribosome-recycling factor"/>
    <property type="match status" value="1"/>
</dbReference>
<proteinExistence type="inferred from homology"/>
<dbReference type="Gene3D" id="1.10.132.20">
    <property type="entry name" value="Ribosome-recycling factor"/>
    <property type="match status" value="1"/>
</dbReference>
<dbReference type="SUPFAM" id="SSF55194">
    <property type="entry name" value="Ribosome recycling factor, RRF"/>
    <property type="match status" value="1"/>
</dbReference>
<dbReference type="PANTHER" id="PTHR20982">
    <property type="entry name" value="RIBOSOME RECYCLING FACTOR"/>
    <property type="match status" value="1"/>
</dbReference>
<evidence type="ECO:0000256" key="2">
    <source>
        <dbReference type="ARBA" id="ARBA00022917"/>
    </source>
</evidence>
<evidence type="ECO:0000259" key="5">
    <source>
        <dbReference type="Pfam" id="PF01765"/>
    </source>
</evidence>
<evidence type="ECO:0000313" key="6">
    <source>
        <dbReference type="EMBL" id="OGF87344.1"/>
    </source>
</evidence>
<keyword evidence="2 3" id="KW-0648">Protein biosynthesis</keyword>
<organism evidence="6 7">
    <name type="scientific">Candidatus Giovannonibacteria bacterium RIFCSPLOWO2_01_FULL_46_32</name>
    <dbReference type="NCBI Taxonomy" id="1798353"/>
    <lineage>
        <taxon>Bacteria</taxon>
        <taxon>Candidatus Giovannoniibacteriota</taxon>
    </lineage>
</organism>
<name>A0A1F5XHC9_9BACT</name>
<accession>A0A1F5XHC9</accession>
<evidence type="ECO:0000256" key="3">
    <source>
        <dbReference type="HAMAP-Rule" id="MF_00040"/>
    </source>
</evidence>
<dbReference type="EMBL" id="MFIF01000006">
    <property type="protein sequence ID" value="OGF87344.1"/>
    <property type="molecule type" value="Genomic_DNA"/>
</dbReference>
<comment type="caution">
    <text evidence="6">The sequence shown here is derived from an EMBL/GenBank/DDBJ whole genome shotgun (WGS) entry which is preliminary data.</text>
</comment>
<dbReference type="GO" id="GO:0043023">
    <property type="term" value="F:ribosomal large subunit binding"/>
    <property type="evidence" value="ECO:0007669"/>
    <property type="project" value="TreeGrafter"/>
</dbReference>
<dbReference type="PANTHER" id="PTHR20982:SF3">
    <property type="entry name" value="MITOCHONDRIAL RIBOSOME RECYCLING FACTOR PSEUDO 1"/>
    <property type="match status" value="1"/>
</dbReference>
<dbReference type="InterPro" id="IPR002661">
    <property type="entry name" value="Ribosome_recyc_fac"/>
</dbReference>
<dbReference type="Pfam" id="PF01765">
    <property type="entry name" value="RRF"/>
    <property type="match status" value="1"/>
</dbReference>
<comment type="function">
    <text evidence="3">Responsible for the release of ribosomes from messenger RNA at the termination of protein biosynthesis. May increase the efficiency of translation by recycling ribosomes from one round of translation to another.</text>
</comment>
<dbReference type="InterPro" id="IPR023584">
    <property type="entry name" value="Ribosome_recyc_fac_dom"/>
</dbReference>
<evidence type="ECO:0000313" key="7">
    <source>
        <dbReference type="Proteomes" id="UP000177346"/>
    </source>
</evidence>
<dbReference type="HAMAP" id="MF_00040">
    <property type="entry name" value="RRF"/>
    <property type="match status" value="1"/>
</dbReference>